<dbReference type="Gene3D" id="1.20.1250.20">
    <property type="entry name" value="MFS general substrate transporter like domains"/>
    <property type="match status" value="1"/>
</dbReference>
<dbReference type="GO" id="GO:0016020">
    <property type="term" value="C:membrane"/>
    <property type="evidence" value="ECO:0007669"/>
    <property type="project" value="UniProtKB-SubCell"/>
</dbReference>
<evidence type="ECO:0000256" key="2">
    <source>
        <dbReference type="ARBA" id="ARBA00022692"/>
    </source>
</evidence>
<dbReference type="PROSITE" id="PS50850">
    <property type="entry name" value="MFS"/>
    <property type="match status" value="1"/>
</dbReference>
<dbReference type="Pfam" id="PF00083">
    <property type="entry name" value="Sugar_tr"/>
    <property type="match status" value="1"/>
</dbReference>
<dbReference type="GO" id="GO:0022857">
    <property type="term" value="F:transmembrane transporter activity"/>
    <property type="evidence" value="ECO:0007669"/>
    <property type="project" value="InterPro"/>
</dbReference>
<feature type="transmembrane region" description="Helical" evidence="5">
    <location>
        <begin position="219"/>
        <end position="241"/>
    </location>
</feature>
<dbReference type="InterPro" id="IPR005828">
    <property type="entry name" value="MFS_sugar_transport-like"/>
</dbReference>
<evidence type="ECO:0000256" key="1">
    <source>
        <dbReference type="ARBA" id="ARBA00004141"/>
    </source>
</evidence>
<evidence type="ECO:0000256" key="5">
    <source>
        <dbReference type="SAM" id="Phobius"/>
    </source>
</evidence>
<dbReference type="PANTHER" id="PTHR24064">
    <property type="entry name" value="SOLUTE CARRIER FAMILY 22 MEMBER"/>
    <property type="match status" value="1"/>
</dbReference>
<accession>A0A0L0FUA2</accession>
<sequence>MTRYTPLPTEEDFRLLRNSSIPGEEIEMSLEKDKEKGGFESQQDPDIVFTRKISQLWEHPIINDNVPAANDVKAWVRWTLAWLIPGLGMFMESYMIFSTGQIKTIWGEAYPTCWSPDEEPVCIDAVQCPNLFPGTENVTPDASYCTADGSYPDDVLCDAGVLNSVSFTEFAGVIVGMLLLSMFADRMGRRAGSLATLVLMTIAGLFMTMSLPVNGLQSIFLWFAIAYFVFGFGVGGEYPVSASSAAERSQANATSVSRGKDVGLTFSCQGIGAFAGSCVIVLLLVIVGENSPDCLADDANAMGHSQKNLEIVWRVTYGLGVVIAAAVAIYRYFRLKESTVWQDAKDRRNIKFLEGKYKIDLNNPIAQYKVAFTHYWSRIIATAGCWCLWDVAFYGNKLFSGPIFAQLVPDGSLITVNLYICLNNFVALIGYYVAASLIDRPWCGRRRLQLFGFTMMCILFAVCAALFDSLDANVLLFLYICTSFFGQCGPNMTTYVTPTEVYPVALRATCHGLSSMCGMTGALTATIVFGYLDTDIIFAVCSVVSFISLFFTYIFMPNVTEMHLVENDRYLEMILTGRADEYHGEVRNPKFCSNFERWTGFCETYNPNFLTEFQSKLEKELLENEVETPDTYTVKESSNAVDNSSSKLA</sequence>
<feature type="transmembrane region" description="Helical" evidence="5">
    <location>
        <begin position="450"/>
        <end position="470"/>
    </location>
</feature>
<reference evidence="7 8" key="1">
    <citation type="submission" date="2011-02" db="EMBL/GenBank/DDBJ databases">
        <title>The Genome Sequence of Sphaeroforma arctica JP610.</title>
        <authorList>
            <consortium name="The Broad Institute Genome Sequencing Platform"/>
            <person name="Russ C."/>
            <person name="Cuomo C."/>
            <person name="Young S.K."/>
            <person name="Zeng Q."/>
            <person name="Gargeya S."/>
            <person name="Alvarado L."/>
            <person name="Berlin A."/>
            <person name="Chapman S.B."/>
            <person name="Chen Z."/>
            <person name="Freedman E."/>
            <person name="Gellesch M."/>
            <person name="Goldberg J."/>
            <person name="Griggs A."/>
            <person name="Gujja S."/>
            <person name="Heilman E."/>
            <person name="Heiman D."/>
            <person name="Howarth C."/>
            <person name="Mehta T."/>
            <person name="Neiman D."/>
            <person name="Pearson M."/>
            <person name="Roberts A."/>
            <person name="Saif S."/>
            <person name="Shea T."/>
            <person name="Shenoy N."/>
            <person name="Sisk P."/>
            <person name="Stolte C."/>
            <person name="Sykes S."/>
            <person name="White J."/>
            <person name="Yandava C."/>
            <person name="Burger G."/>
            <person name="Gray M.W."/>
            <person name="Holland P.W.H."/>
            <person name="King N."/>
            <person name="Lang F.B.F."/>
            <person name="Roger A.J."/>
            <person name="Ruiz-Trillo I."/>
            <person name="Haas B."/>
            <person name="Nusbaum C."/>
            <person name="Birren B."/>
        </authorList>
    </citation>
    <scope>NUCLEOTIDE SEQUENCE [LARGE SCALE GENOMIC DNA]</scope>
    <source>
        <strain evidence="7 8">JP610</strain>
    </source>
</reference>
<dbReference type="eggNOG" id="KOG0252">
    <property type="taxonomic scope" value="Eukaryota"/>
</dbReference>
<dbReference type="RefSeq" id="XP_014154146.1">
    <property type="nucleotide sequence ID" value="XM_014298671.1"/>
</dbReference>
<feature type="transmembrane region" description="Helical" evidence="5">
    <location>
        <begin position="375"/>
        <end position="396"/>
    </location>
</feature>
<feature type="transmembrane region" description="Helical" evidence="5">
    <location>
        <begin position="165"/>
        <end position="184"/>
    </location>
</feature>
<organism evidence="7 8">
    <name type="scientific">Sphaeroforma arctica JP610</name>
    <dbReference type="NCBI Taxonomy" id="667725"/>
    <lineage>
        <taxon>Eukaryota</taxon>
        <taxon>Ichthyosporea</taxon>
        <taxon>Ichthyophonida</taxon>
        <taxon>Sphaeroforma</taxon>
    </lineage>
</organism>
<feature type="transmembrane region" description="Helical" evidence="5">
    <location>
        <begin position="476"/>
        <end position="496"/>
    </location>
</feature>
<name>A0A0L0FUA2_9EUKA</name>
<dbReference type="GeneID" id="25907901"/>
<feature type="transmembrane region" description="Helical" evidence="5">
    <location>
        <begin position="416"/>
        <end position="438"/>
    </location>
</feature>
<dbReference type="InterPro" id="IPR005829">
    <property type="entry name" value="Sugar_transporter_CS"/>
</dbReference>
<keyword evidence="2 5" id="KW-0812">Transmembrane</keyword>
<dbReference type="Proteomes" id="UP000054560">
    <property type="component" value="Unassembled WGS sequence"/>
</dbReference>
<keyword evidence="4 5" id="KW-0472">Membrane</keyword>
<dbReference type="InterPro" id="IPR036259">
    <property type="entry name" value="MFS_trans_sf"/>
</dbReference>
<feature type="transmembrane region" description="Helical" evidence="5">
    <location>
        <begin position="536"/>
        <end position="556"/>
    </location>
</feature>
<dbReference type="OrthoDB" id="433512at2759"/>
<dbReference type="AlphaFoldDB" id="A0A0L0FUA2"/>
<protein>
    <recommendedName>
        <fullName evidence="6">Major facilitator superfamily (MFS) profile domain-containing protein</fullName>
    </recommendedName>
</protein>
<proteinExistence type="predicted"/>
<feature type="transmembrane region" description="Helical" evidence="5">
    <location>
        <begin position="508"/>
        <end position="530"/>
    </location>
</feature>
<evidence type="ECO:0000313" key="8">
    <source>
        <dbReference type="Proteomes" id="UP000054560"/>
    </source>
</evidence>
<evidence type="ECO:0000256" key="3">
    <source>
        <dbReference type="ARBA" id="ARBA00022989"/>
    </source>
</evidence>
<feature type="transmembrane region" description="Helical" evidence="5">
    <location>
        <begin position="311"/>
        <end position="333"/>
    </location>
</feature>
<gene>
    <name evidence="7" type="ORF">SARC_07397</name>
</gene>
<feature type="transmembrane region" description="Helical" evidence="5">
    <location>
        <begin position="191"/>
        <end position="213"/>
    </location>
</feature>
<evidence type="ECO:0000313" key="7">
    <source>
        <dbReference type="EMBL" id="KNC80244.1"/>
    </source>
</evidence>
<dbReference type="STRING" id="667725.A0A0L0FUA2"/>
<comment type="subcellular location">
    <subcellularLocation>
        <location evidence="1">Membrane</location>
        <topology evidence="1">Multi-pass membrane protein</topology>
    </subcellularLocation>
</comment>
<feature type="transmembrane region" description="Helical" evidence="5">
    <location>
        <begin position="262"/>
        <end position="287"/>
    </location>
</feature>
<keyword evidence="8" id="KW-1185">Reference proteome</keyword>
<evidence type="ECO:0000259" key="6">
    <source>
        <dbReference type="PROSITE" id="PS50850"/>
    </source>
</evidence>
<dbReference type="PROSITE" id="PS00216">
    <property type="entry name" value="SUGAR_TRANSPORT_1"/>
    <property type="match status" value="1"/>
</dbReference>
<dbReference type="EMBL" id="KQ242178">
    <property type="protein sequence ID" value="KNC80244.1"/>
    <property type="molecule type" value="Genomic_DNA"/>
</dbReference>
<dbReference type="SUPFAM" id="SSF103473">
    <property type="entry name" value="MFS general substrate transporter"/>
    <property type="match status" value="1"/>
</dbReference>
<dbReference type="InterPro" id="IPR020846">
    <property type="entry name" value="MFS_dom"/>
</dbReference>
<evidence type="ECO:0000256" key="4">
    <source>
        <dbReference type="ARBA" id="ARBA00023136"/>
    </source>
</evidence>
<feature type="domain" description="Major facilitator superfamily (MFS) profile" evidence="6">
    <location>
        <begin position="81"/>
        <end position="560"/>
    </location>
</feature>
<keyword evidence="3 5" id="KW-1133">Transmembrane helix</keyword>